<protein>
    <submittedName>
        <fullName evidence="1">2117_t:CDS:1</fullName>
    </submittedName>
</protein>
<evidence type="ECO:0000313" key="2">
    <source>
        <dbReference type="Proteomes" id="UP000789342"/>
    </source>
</evidence>
<dbReference type="EMBL" id="CAJVPV010010444">
    <property type="protein sequence ID" value="CAG8651315.1"/>
    <property type="molecule type" value="Genomic_DNA"/>
</dbReference>
<evidence type="ECO:0000313" key="1">
    <source>
        <dbReference type="EMBL" id="CAG8651315.1"/>
    </source>
</evidence>
<comment type="caution">
    <text evidence="1">The sequence shown here is derived from an EMBL/GenBank/DDBJ whole genome shotgun (WGS) entry which is preliminary data.</text>
</comment>
<gene>
    <name evidence="1" type="ORF">AMORRO_LOCUS9979</name>
</gene>
<name>A0A9N9DS12_9GLOM</name>
<keyword evidence="2" id="KW-1185">Reference proteome</keyword>
<accession>A0A9N9DS12</accession>
<proteinExistence type="predicted"/>
<dbReference type="AlphaFoldDB" id="A0A9N9DS12"/>
<sequence length="112" mass="12661">MFTYVIKTGSSEGSNDSLFFYDARWLKEKNGDPLLFFCHPCVDNLKSMISDEVTDSGSLVSLNAGFTRRSSDVLIVGCNSAVKRLVHWLRVIMRCDRWHNKKNVTITNGQAV</sequence>
<reference evidence="1" key="1">
    <citation type="submission" date="2021-06" db="EMBL/GenBank/DDBJ databases">
        <authorList>
            <person name="Kallberg Y."/>
            <person name="Tangrot J."/>
            <person name="Rosling A."/>
        </authorList>
    </citation>
    <scope>NUCLEOTIDE SEQUENCE</scope>
    <source>
        <strain evidence="1">CL551</strain>
    </source>
</reference>
<organism evidence="1 2">
    <name type="scientific">Acaulospora morrowiae</name>
    <dbReference type="NCBI Taxonomy" id="94023"/>
    <lineage>
        <taxon>Eukaryota</taxon>
        <taxon>Fungi</taxon>
        <taxon>Fungi incertae sedis</taxon>
        <taxon>Mucoromycota</taxon>
        <taxon>Glomeromycotina</taxon>
        <taxon>Glomeromycetes</taxon>
        <taxon>Diversisporales</taxon>
        <taxon>Acaulosporaceae</taxon>
        <taxon>Acaulospora</taxon>
    </lineage>
</organism>
<dbReference type="Proteomes" id="UP000789342">
    <property type="component" value="Unassembled WGS sequence"/>
</dbReference>